<dbReference type="Gene3D" id="2.30.40.10">
    <property type="entry name" value="Urease, subunit C, domain 1"/>
    <property type="match status" value="2"/>
</dbReference>
<accession>A0A2A6Z9X9</accession>
<dbReference type="Gene3D" id="3.40.50.10910">
    <property type="entry name" value="Amidohydrolase"/>
    <property type="match status" value="1"/>
</dbReference>
<dbReference type="PANTHER" id="PTHR43135">
    <property type="entry name" value="ALPHA-D-RIBOSE 1-METHYLPHOSPHONATE 5-TRIPHOSPHATE DIPHOSPHATASE"/>
    <property type="match status" value="1"/>
</dbReference>
<dbReference type="AlphaFoldDB" id="A0A2A6Z9X9"/>
<dbReference type="CDD" id="cd01299">
    <property type="entry name" value="Met_dep_hydrolase_A"/>
    <property type="match status" value="1"/>
</dbReference>
<dbReference type="InterPro" id="IPR006680">
    <property type="entry name" value="Amidohydro-rel"/>
</dbReference>
<dbReference type="GO" id="GO:0016810">
    <property type="term" value="F:hydrolase activity, acting on carbon-nitrogen (but not peptide) bonds"/>
    <property type="evidence" value="ECO:0007669"/>
    <property type="project" value="InterPro"/>
</dbReference>
<dbReference type="InterPro" id="IPR032466">
    <property type="entry name" value="Metal_Hydrolase"/>
</dbReference>
<organism evidence="2 3">
    <name type="scientific">Faecalibacterium langellae</name>
    <dbReference type="NCBI Taxonomy" id="3435293"/>
    <lineage>
        <taxon>Bacteria</taxon>
        <taxon>Bacillati</taxon>
        <taxon>Bacillota</taxon>
        <taxon>Clostridia</taxon>
        <taxon>Eubacteriales</taxon>
        <taxon>Oscillospiraceae</taxon>
        <taxon>Faecalibacterium</taxon>
    </lineage>
</organism>
<keyword evidence="3" id="KW-1185">Reference proteome</keyword>
<dbReference type="Proteomes" id="UP000220752">
    <property type="component" value="Unassembled WGS sequence"/>
</dbReference>
<dbReference type="Gene3D" id="1.20.58.520">
    <property type="entry name" value="Amidohydrolase"/>
    <property type="match status" value="1"/>
</dbReference>
<dbReference type="EMBL" id="NMTQ01000034">
    <property type="protein sequence ID" value="PDX58173.1"/>
    <property type="molecule type" value="Genomic_DNA"/>
</dbReference>
<evidence type="ECO:0000313" key="2">
    <source>
        <dbReference type="EMBL" id="PDX58173.1"/>
    </source>
</evidence>
<dbReference type="SUPFAM" id="SSF51338">
    <property type="entry name" value="Composite domain of metallo-dependent hydrolases"/>
    <property type="match status" value="1"/>
</dbReference>
<comment type="caution">
    <text evidence="2">The sequence shown here is derived from an EMBL/GenBank/DDBJ whole genome shotgun (WGS) entry which is preliminary data.</text>
</comment>
<feature type="domain" description="Amidohydrolase-related" evidence="1">
    <location>
        <begin position="54"/>
        <end position="406"/>
    </location>
</feature>
<gene>
    <name evidence="2" type="ORF">CGS46_09590</name>
</gene>
<reference evidence="2 3" key="1">
    <citation type="journal article" date="2017" name="Front. Microbiol.">
        <title>New Insights into the Diversity of the Genus Faecalibacterium.</title>
        <authorList>
            <person name="Benevides L."/>
            <person name="Burman S."/>
            <person name="Martin R."/>
            <person name="Robert V."/>
            <person name="Thomas M."/>
            <person name="Miquel S."/>
            <person name="Chain F."/>
            <person name="Sokol H."/>
            <person name="Bermudez-Humaran L.G."/>
            <person name="Morrison M."/>
            <person name="Langella P."/>
            <person name="Azevedo V.A."/>
            <person name="Chatel J.M."/>
            <person name="Soares S."/>
        </authorList>
    </citation>
    <scope>NUCLEOTIDE SEQUENCE [LARGE SCALE GENOMIC DNA]</scope>
    <source>
        <strain evidence="3">CNCM I-4540</strain>
    </source>
</reference>
<sequence length="427" mass="45715">MKRAYTNGILLDGTEQMQPVEHKILLTEDDKIIAIVDEGVDLDGYEVIDLHGGYLCPGLINLHVHLAGNGKPSAKPRDNAALVRKILSNGLTRAVAYRLVCSYAKLELLGGVTTIRTVGGIADFDTRCRDDAAAGKLLAPRILAANEGISVPGGHMAGSVAVAAHSNAEALAQLKKASGQKVDLVKLMITGGVLDATEKGTPGELKMKPEMVKAVCDEAHKLGYTVAAHTESPEGVKVALENGVDSIEHGAKMDDETIRLYKERGAFVCTTISPALPYALFDTAVSGASEKDQYNGKIVFDGVVESAKTALANGIPVALGNDVGCPYITQYDFWRELCYFHKYCGVSNQFALYTATLRNAQLAGVGDVTGSIEPGKSADFIVTKHNPLDDLRALQHLELVVCRGHVIKKPNPKRNKTVDALLDPYLE</sequence>
<dbReference type="InterPro" id="IPR057744">
    <property type="entry name" value="OTAase-like"/>
</dbReference>
<evidence type="ECO:0000313" key="3">
    <source>
        <dbReference type="Proteomes" id="UP000220752"/>
    </source>
</evidence>
<proteinExistence type="predicted"/>
<dbReference type="InterPro" id="IPR011059">
    <property type="entry name" value="Metal-dep_hydrolase_composite"/>
</dbReference>
<protein>
    <submittedName>
        <fullName evidence="2">Peptidase</fullName>
    </submittedName>
</protein>
<dbReference type="PANTHER" id="PTHR43135:SF3">
    <property type="entry name" value="ALPHA-D-RIBOSE 1-METHYLPHOSPHONATE 5-TRIPHOSPHATE DIPHOSPHATASE"/>
    <property type="match status" value="1"/>
</dbReference>
<dbReference type="Pfam" id="PF01979">
    <property type="entry name" value="Amidohydro_1"/>
    <property type="match status" value="1"/>
</dbReference>
<evidence type="ECO:0000259" key="1">
    <source>
        <dbReference type="Pfam" id="PF01979"/>
    </source>
</evidence>
<dbReference type="InterPro" id="IPR051781">
    <property type="entry name" value="Metallo-dep_Hydrolase"/>
</dbReference>
<dbReference type="SUPFAM" id="SSF51556">
    <property type="entry name" value="Metallo-dependent hydrolases"/>
    <property type="match status" value="1"/>
</dbReference>
<name>A0A2A6Z9X9_9FIRM</name>